<sequence>MKCCRDTSGAVENQSTLAASDPLRIGATNHVGPARLPRAGLFVGYYPIAPLSVTRLESDFLRGFHGVPYRLSQVLPPLDVIVTYPINSIDTSSLSEPDRVEIEKLRGAYDRAGPKAVAEGMSRLAKSHPELFSWLIRNLRD</sequence>
<organism evidence="1 2">
    <name type="scientific">Bradyrhizobium erythrophlei</name>
    <dbReference type="NCBI Taxonomy" id="1437360"/>
    <lineage>
        <taxon>Bacteria</taxon>
        <taxon>Pseudomonadati</taxon>
        <taxon>Pseudomonadota</taxon>
        <taxon>Alphaproteobacteria</taxon>
        <taxon>Hyphomicrobiales</taxon>
        <taxon>Nitrobacteraceae</taxon>
        <taxon>Bradyrhizobium</taxon>
    </lineage>
</organism>
<keyword evidence="2" id="KW-1185">Reference proteome</keyword>
<dbReference type="Proteomes" id="UP000184096">
    <property type="component" value="Chromosome I"/>
</dbReference>
<protein>
    <submittedName>
        <fullName evidence="1">Uncharacterized protein</fullName>
    </submittedName>
</protein>
<proteinExistence type="predicted"/>
<gene>
    <name evidence="1" type="ORF">SAMN05444170_5173</name>
</gene>
<dbReference type="EMBL" id="LT670849">
    <property type="protein sequence ID" value="SHN82619.1"/>
    <property type="molecule type" value="Genomic_DNA"/>
</dbReference>
<evidence type="ECO:0000313" key="2">
    <source>
        <dbReference type="Proteomes" id="UP000184096"/>
    </source>
</evidence>
<name>A0A1M7UI05_9BRAD</name>
<dbReference type="AlphaFoldDB" id="A0A1M7UI05"/>
<accession>A0A1M7UI05</accession>
<evidence type="ECO:0000313" key="1">
    <source>
        <dbReference type="EMBL" id="SHN82619.1"/>
    </source>
</evidence>
<reference evidence="2" key="1">
    <citation type="submission" date="2016-11" db="EMBL/GenBank/DDBJ databases">
        <authorList>
            <person name="Varghese N."/>
            <person name="Submissions S."/>
        </authorList>
    </citation>
    <scope>NUCLEOTIDE SEQUENCE [LARGE SCALE GENOMIC DNA]</scope>
    <source>
        <strain evidence="2">GAS401</strain>
    </source>
</reference>